<dbReference type="Pfam" id="PF00196">
    <property type="entry name" value="GerE"/>
    <property type="match status" value="1"/>
</dbReference>
<reference evidence="4" key="1">
    <citation type="journal article" date="2013" name="Genome Announc.">
        <title>Draft Genome Sequence of Streptomyces bottropensis ATCC 25435, a Bottromycin-Producing Actinomycete.</title>
        <authorList>
            <person name="Zhang H."/>
            <person name="Zhou W."/>
            <person name="Zhuang Y."/>
            <person name="Liang X."/>
            <person name="Liu T."/>
        </authorList>
    </citation>
    <scope>NUCLEOTIDE SEQUENCE [LARGE SCALE GENOMIC DNA]</scope>
    <source>
        <strain evidence="4">ATCC 25435</strain>
    </source>
</reference>
<evidence type="ECO:0000259" key="2">
    <source>
        <dbReference type="SMART" id="SM00421"/>
    </source>
</evidence>
<proteinExistence type="predicted"/>
<evidence type="ECO:0000256" key="1">
    <source>
        <dbReference type="SAM" id="MobiDB-lite"/>
    </source>
</evidence>
<feature type="compositionally biased region" description="Basic residues" evidence="1">
    <location>
        <begin position="25"/>
        <end position="43"/>
    </location>
</feature>
<dbReference type="SUPFAM" id="SSF46894">
    <property type="entry name" value="C-terminal effector domain of the bipartite response regulators"/>
    <property type="match status" value="1"/>
</dbReference>
<dbReference type="Proteomes" id="UP000030760">
    <property type="component" value="Unassembled WGS sequence"/>
</dbReference>
<organism evidence="3 4">
    <name type="scientific">Streptomyces bottropensis ATCC 25435</name>
    <dbReference type="NCBI Taxonomy" id="1054862"/>
    <lineage>
        <taxon>Bacteria</taxon>
        <taxon>Bacillati</taxon>
        <taxon>Actinomycetota</taxon>
        <taxon>Actinomycetes</taxon>
        <taxon>Kitasatosporales</taxon>
        <taxon>Streptomycetaceae</taxon>
        <taxon>Streptomyces</taxon>
    </lineage>
</organism>
<gene>
    <name evidence="3" type="ORF">SBD_4179</name>
</gene>
<evidence type="ECO:0000313" key="4">
    <source>
        <dbReference type="Proteomes" id="UP000030760"/>
    </source>
</evidence>
<dbReference type="AlphaFoldDB" id="M3EE71"/>
<dbReference type="GO" id="GO:0003677">
    <property type="term" value="F:DNA binding"/>
    <property type="evidence" value="ECO:0007669"/>
    <property type="project" value="InterPro"/>
</dbReference>
<dbReference type="Gene3D" id="1.10.10.10">
    <property type="entry name" value="Winged helix-like DNA-binding domain superfamily/Winged helix DNA-binding domain"/>
    <property type="match status" value="1"/>
</dbReference>
<dbReference type="InterPro" id="IPR000792">
    <property type="entry name" value="Tscrpt_reg_LuxR_C"/>
</dbReference>
<name>M3EE71_9ACTN</name>
<evidence type="ECO:0000313" key="3">
    <source>
        <dbReference type="EMBL" id="EMF54511.1"/>
    </source>
</evidence>
<feature type="region of interest" description="Disordered" evidence="1">
    <location>
        <begin position="1"/>
        <end position="44"/>
    </location>
</feature>
<dbReference type="InterPro" id="IPR036388">
    <property type="entry name" value="WH-like_DNA-bd_sf"/>
</dbReference>
<dbReference type="EMBL" id="KB405078">
    <property type="protein sequence ID" value="EMF54511.1"/>
    <property type="molecule type" value="Genomic_DNA"/>
</dbReference>
<sequence length="151" mass="16053">MRRVRTATPDGPDATNGAAMLLSPRTRHPPPARQSCRHGKRAPPVKVTHSILERQFPAETDTATGLCAITQPTHSHSGDRVIDPTLAAAALAGGPNPVTDRECEVLRAVADGPTNAELAKTLHLSAGAIRNYLSTAIQNWRCATGRRRSGP</sequence>
<feature type="domain" description="HTH luxR-type" evidence="2">
    <location>
        <begin position="95"/>
        <end position="143"/>
    </location>
</feature>
<dbReference type="InterPro" id="IPR016032">
    <property type="entry name" value="Sig_transdc_resp-reg_C-effctor"/>
</dbReference>
<dbReference type="GO" id="GO:0006355">
    <property type="term" value="P:regulation of DNA-templated transcription"/>
    <property type="evidence" value="ECO:0007669"/>
    <property type="project" value="InterPro"/>
</dbReference>
<dbReference type="SMART" id="SM00421">
    <property type="entry name" value="HTH_LUXR"/>
    <property type="match status" value="1"/>
</dbReference>
<accession>M3EE71</accession>
<protein>
    <submittedName>
        <fullName evidence="3">DesR protein</fullName>
    </submittedName>
</protein>